<dbReference type="PROSITE" id="PS50801">
    <property type="entry name" value="STAS"/>
    <property type="match status" value="1"/>
</dbReference>
<dbReference type="Proteomes" id="UP000034196">
    <property type="component" value="Unassembled WGS sequence"/>
</dbReference>
<comment type="similarity">
    <text evidence="1 2">Belongs to the anti-sigma-factor antagonist family.</text>
</comment>
<dbReference type="SUPFAM" id="SSF52091">
    <property type="entry name" value="SpoIIaa-like"/>
    <property type="match status" value="1"/>
</dbReference>
<gene>
    <name evidence="4" type="ORF">WN71_020200</name>
</gene>
<evidence type="ECO:0000313" key="5">
    <source>
        <dbReference type="Proteomes" id="UP000034196"/>
    </source>
</evidence>
<protein>
    <recommendedName>
        <fullName evidence="2">Anti-sigma factor antagonist</fullName>
    </recommendedName>
</protein>
<comment type="caution">
    <text evidence="4">The sequence shown here is derived from an EMBL/GenBank/DDBJ whole genome shotgun (WGS) entry which is preliminary data.</text>
</comment>
<reference evidence="4" key="1">
    <citation type="submission" date="2016-10" db="EMBL/GenBank/DDBJ databases">
        <title>Genome sequence of Streptomyces mangrovisoli MUSC 149.</title>
        <authorList>
            <person name="Lee L.-H."/>
            <person name="Ser H.-L."/>
        </authorList>
    </citation>
    <scope>NUCLEOTIDE SEQUENCE [LARGE SCALE GENOMIC DNA]</scope>
    <source>
        <strain evidence="4">MUSC 149</strain>
    </source>
</reference>
<dbReference type="InterPro" id="IPR058548">
    <property type="entry name" value="MlaB-like_STAS"/>
</dbReference>
<dbReference type="STRING" id="1428628.WN71_020200"/>
<dbReference type="NCBIfam" id="TIGR00377">
    <property type="entry name" value="ant_ant_sig"/>
    <property type="match status" value="1"/>
</dbReference>
<dbReference type="EMBL" id="LAVA02000046">
    <property type="protein sequence ID" value="OIJ66090.1"/>
    <property type="molecule type" value="Genomic_DNA"/>
</dbReference>
<evidence type="ECO:0000259" key="3">
    <source>
        <dbReference type="PROSITE" id="PS50801"/>
    </source>
</evidence>
<dbReference type="Gene3D" id="3.30.750.24">
    <property type="entry name" value="STAS domain"/>
    <property type="match status" value="1"/>
</dbReference>
<proteinExistence type="inferred from homology"/>
<dbReference type="InterPro" id="IPR036513">
    <property type="entry name" value="STAS_dom_sf"/>
</dbReference>
<dbReference type="PANTHER" id="PTHR33495:SF2">
    <property type="entry name" value="ANTI-SIGMA FACTOR ANTAGONIST TM_1081-RELATED"/>
    <property type="match status" value="1"/>
</dbReference>
<dbReference type="GO" id="GO:0043856">
    <property type="term" value="F:anti-sigma factor antagonist activity"/>
    <property type="evidence" value="ECO:0007669"/>
    <property type="project" value="InterPro"/>
</dbReference>
<sequence>MTAVGEIDHHTGGLLREALDAPYAPRARIVVDLGGVTFIDSTALNIFIAAHRDLDDAGGRLRLAAASDSVMRTLAIVGVDTLIDCRATLAHALGD</sequence>
<dbReference type="CDD" id="cd07043">
    <property type="entry name" value="STAS_anti-anti-sigma_factors"/>
    <property type="match status" value="1"/>
</dbReference>
<organism evidence="4 5">
    <name type="scientific">Streptomyces mangrovisoli</name>
    <dbReference type="NCBI Taxonomy" id="1428628"/>
    <lineage>
        <taxon>Bacteria</taxon>
        <taxon>Bacillati</taxon>
        <taxon>Actinomycetota</taxon>
        <taxon>Actinomycetes</taxon>
        <taxon>Kitasatosporales</taxon>
        <taxon>Streptomycetaceae</taxon>
        <taxon>Streptomyces</taxon>
    </lineage>
</organism>
<evidence type="ECO:0000313" key="4">
    <source>
        <dbReference type="EMBL" id="OIJ66090.1"/>
    </source>
</evidence>
<accession>A0A1J4NVI7</accession>
<dbReference type="AlphaFoldDB" id="A0A1J4NVI7"/>
<evidence type="ECO:0000256" key="1">
    <source>
        <dbReference type="ARBA" id="ARBA00009013"/>
    </source>
</evidence>
<dbReference type="InterPro" id="IPR003658">
    <property type="entry name" value="Anti-sigma_ant"/>
</dbReference>
<name>A0A1J4NVI7_9ACTN</name>
<feature type="domain" description="STAS" evidence="3">
    <location>
        <begin position="1"/>
        <end position="95"/>
    </location>
</feature>
<keyword evidence="5" id="KW-1185">Reference proteome</keyword>
<dbReference type="PANTHER" id="PTHR33495">
    <property type="entry name" value="ANTI-SIGMA FACTOR ANTAGONIST TM_1081-RELATED-RELATED"/>
    <property type="match status" value="1"/>
</dbReference>
<evidence type="ECO:0000256" key="2">
    <source>
        <dbReference type="RuleBase" id="RU003749"/>
    </source>
</evidence>
<dbReference type="Pfam" id="PF13466">
    <property type="entry name" value="STAS_2"/>
    <property type="match status" value="1"/>
</dbReference>
<dbReference type="InterPro" id="IPR002645">
    <property type="entry name" value="STAS_dom"/>
</dbReference>